<organism evidence="18">
    <name type="scientific">Taenia asiatica</name>
    <name type="common">Asian tapeworm</name>
    <dbReference type="NCBI Taxonomy" id="60517"/>
    <lineage>
        <taxon>Eukaryota</taxon>
        <taxon>Metazoa</taxon>
        <taxon>Spiralia</taxon>
        <taxon>Lophotrochozoa</taxon>
        <taxon>Platyhelminthes</taxon>
        <taxon>Cestoda</taxon>
        <taxon>Eucestoda</taxon>
        <taxon>Cyclophyllidea</taxon>
        <taxon>Taeniidae</taxon>
        <taxon>Taenia</taxon>
    </lineage>
</organism>
<dbReference type="STRING" id="60517.A0A158R801"/>
<keyword evidence="3 12" id="KW-0812">Transmembrane</keyword>
<dbReference type="InterPro" id="IPR029787">
    <property type="entry name" value="Nucleotide_cyclase"/>
</dbReference>
<dbReference type="SMART" id="SM00044">
    <property type="entry name" value="CYCc"/>
    <property type="match status" value="1"/>
</dbReference>
<evidence type="ECO:0000256" key="8">
    <source>
        <dbReference type="ARBA" id="ARBA00023293"/>
    </source>
</evidence>
<keyword evidence="8 10" id="KW-0141">cGMP biosynthesis</keyword>
<evidence type="ECO:0000256" key="10">
    <source>
        <dbReference type="RuleBase" id="RU003431"/>
    </source>
</evidence>
<dbReference type="PROSITE" id="PS50125">
    <property type="entry name" value="GUANYLATE_CYCLASE_2"/>
    <property type="match status" value="1"/>
</dbReference>
<dbReference type="EC" id="4.6.1.2" evidence="2 10"/>
<dbReference type="GO" id="GO:0001653">
    <property type="term" value="F:peptide receptor activity"/>
    <property type="evidence" value="ECO:0007669"/>
    <property type="project" value="TreeGrafter"/>
</dbReference>
<keyword evidence="5 12" id="KW-1133">Transmembrane helix</keyword>
<reference evidence="16 17" key="2">
    <citation type="submission" date="2018-11" db="EMBL/GenBank/DDBJ databases">
        <authorList>
            <consortium name="Pathogen Informatics"/>
        </authorList>
    </citation>
    <scope>NUCLEOTIDE SEQUENCE [LARGE SCALE GENOMIC DNA]</scope>
</reference>
<comment type="subcellular location">
    <subcellularLocation>
        <location evidence="1">Membrane</location>
        <topology evidence="1">Single-pass membrane protein</topology>
    </subcellularLocation>
</comment>
<feature type="domain" description="Guanylate cyclase" evidence="15">
    <location>
        <begin position="1041"/>
        <end position="1171"/>
    </location>
</feature>
<reference evidence="18" key="1">
    <citation type="submission" date="2016-04" db="UniProtKB">
        <authorList>
            <consortium name="WormBaseParasite"/>
        </authorList>
    </citation>
    <scope>IDENTIFICATION</scope>
</reference>
<keyword evidence="4" id="KW-0547">Nucleotide-binding</keyword>
<protein>
    <recommendedName>
        <fullName evidence="2 10">Guanylate cyclase</fullName>
        <ecNumber evidence="2 10">4.6.1.2</ecNumber>
    </recommendedName>
</protein>
<dbReference type="PANTHER" id="PTHR11920:SF462">
    <property type="entry name" value="GUANYLATE CYCLASE"/>
    <property type="match status" value="1"/>
</dbReference>
<evidence type="ECO:0000256" key="11">
    <source>
        <dbReference type="SAM" id="MobiDB-lite"/>
    </source>
</evidence>
<dbReference type="EMBL" id="UYRS01018362">
    <property type="protein sequence ID" value="VDK33787.1"/>
    <property type="molecule type" value="Genomic_DNA"/>
</dbReference>
<dbReference type="GO" id="GO:0005886">
    <property type="term" value="C:plasma membrane"/>
    <property type="evidence" value="ECO:0007669"/>
    <property type="project" value="TreeGrafter"/>
</dbReference>
<feature type="signal peptide" evidence="13">
    <location>
        <begin position="1"/>
        <end position="33"/>
    </location>
</feature>
<dbReference type="CDD" id="cd07302">
    <property type="entry name" value="CHD"/>
    <property type="match status" value="1"/>
</dbReference>
<dbReference type="Gene3D" id="3.30.70.1230">
    <property type="entry name" value="Nucleotide cyclase"/>
    <property type="match status" value="1"/>
</dbReference>
<sequence length="1305" mass="145570">MNDIWHSIKSSSLLGMVNFVLSLLVLLPTTGFGNPGPKLQIVYFESADRCIAYSTIFSYNESFHHTLRYVTSLHPSLLPPTEVRVITQFIGGCNVREESRGYKLFKSLAGLNELADISKCFTVFVGPPLAGDCTFISGWMTQISSSIPWLLRPYQINYLCPATDPARKRVENFYTGVEEEARYATVTMTLEVQSVTDIFASMLRFQGWRRVLLLYEISADMMPLFWMADRLDMAFDAKGRVGASAKIIAIKGIHVDSNYNMLMMEWVDRIDAVIILARPPMVIGLLDQIQNLSRIQAGRVAILHLDPLNAITYDVLRFWRFELSRRSQLGAAGQCFFIITALPLGMGYDAQSPLLQSVSLLCMNDFGIGRAHQLPSSFDQFVEAIGVYIVLLPFKTMISFASAVALAIKMVQQSLTDNKGEIPLDANFFGPMMSTQLRVPVVPDVEYHFVQDGDYFKNLFDIYAFEASFLPFCPSNGSPPGRFQGGLRDNRYDEMSMLSMESECFGQLEGAIISGTFLIKCGIASLKFSSNFASKKSLYSIAMGSRAPPILVINTQNVYNKSFRIDTAHFYELFDLVCIMPAPGSIVYEIQAKKWPNDGRGPNVDICLQSDCLEGTIVNRMVLLLLMAGTACMITVVVSLFFNCRQKELLFFLFQITRRHYRSVKLRMGSNKLVLYPDDVTFLGPSQNIHRSSHAELSTSQAFPSNALTSQNTEGSADSETDGGEEAFPTSDIGPSQHLKKSAIFNGTWLHIKQLGLPSINLKAKMVEHLRTLRELRHENVNLFIGCYVDADSFSFVYEKCSRGSLRGMAHLHKSDLAVHGCLTSETCVIDNRWVLKVTDYGLQKIYSMYNHVPTRTLVEKLYLAPEMLLDPLAAEIGSQEADVYAASIVMHETFTCAPPFGVDPNDNEAIESTLQRLLPHDDSTPNHRPSFKDVDVPEAYMKMVQLSWSDNPKLRPTFRELEAQLNRLSKGSKSNIVDHMLKIMEKYSSNLESQVNQRTEELQVEKRKTEALIAKMLPPSVAQALLSGAPVDPEAFSEVTISFSDIVGFTTISAKSSPLQIVNLLNDLYTTFDDMIQTFDVYKVETIGDAYMVVSGLPIRNGRKHAGEIATMALELISISGSFRIPHMPGVPLYLRLGINSGPCVAGVIGLTMPRYCLFGDTVNTASRMESTSTAFRIHVSSPAKAILDELGGYHLEHRGKVFLRGKGEVDSFWLVGKDGFSKDLPKPPDGDALAHLNKMIMKVPQVTEIEPLTCQNSSLLLENLGGSKCGGEMTQLKRRKRHDTRKQHHQKRQSATSEAIDKI</sequence>
<evidence type="ECO:0000256" key="2">
    <source>
        <dbReference type="ARBA" id="ARBA00012202"/>
    </source>
</evidence>
<dbReference type="FunFam" id="3.30.70.1230:FF:000013">
    <property type="entry name" value="Guanylate cyclase"/>
    <property type="match status" value="1"/>
</dbReference>
<feature type="region of interest" description="Disordered" evidence="11">
    <location>
        <begin position="1272"/>
        <end position="1305"/>
    </location>
</feature>
<evidence type="ECO:0000256" key="3">
    <source>
        <dbReference type="ARBA" id="ARBA00022692"/>
    </source>
</evidence>
<dbReference type="WBParaSite" id="TASK_0000465801-mRNA-1">
    <property type="protein sequence ID" value="TASK_0000465801-mRNA-1"/>
    <property type="gene ID" value="TASK_0000465801"/>
</dbReference>
<keyword evidence="13" id="KW-0732">Signal</keyword>
<proteinExistence type="inferred from homology"/>
<dbReference type="InterPro" id="IPR001054">
    <property type="entry name" value="A/G_cyclase"/>
</dbReference>
<evidence type="ECO:0000256" key="1">
    <source>
        <dbReference type="ARBA" id="ARBA00004167"/>
    </source>
</evidence>
<evidence type="ECO:0000256" key="13">
    <source>
        <dbReference type="SAM" id="SignalP"/>
    </source>
</evidence>
<evidence type="ECO:0000313" key="18">
    <source>
        <dbReference type="WBParaSite" id="TASK_0000465801-mRNA-1"/>
    </source>
</evidence>
<comment type="catalytic activity">
    <reaction evidence="10">
        <text>GTP = 3',5'-cyclic GMP + diphosphate</text>
        <dbReference type="Rhea" id="RHEA:13665"/>
        <dbReference type="ChEBI" id="CHEBI:33019"/>
        <dbReference type="ChEBI" id="CHEBI:37565"/>
        <dbReference type="ChEBI" id="CHEBI:57746"/>
        <dbReference type="EC" id="4.6.1.2"/>
    </reaction>
</comment>
<dbReference type="Pfam" id="PF00211">
    <property type="entry name" value="Guanylate_cyc"/>
    <property type="match status" value="1"/>
</dbReference>
<dbReference type="OrthoDB" id="1890790at2759"/>
<name>A0A158R801_TAEAS</name>
<dbReference type="InterPro" id="IPR000719">
    <property type="entry name" value="Prot_kinase_dom"/>
</dbReference>
<dbReference type="GO" id="GO:0004016">
    <property type="term" value="F:adenylate cyclase activity"/>
    <property type="evidence" value="ECO:0007669"/>
    <property type="project" value="TreeGrafter"/>
</dbReference>
<keyword evidence="7 9" id="KW-0456">Lyase</keyword>
<feature type="compositionally biased region" description="Basic residues" evidence="11">
    <location>
        <begin position="1278"/>
        <end position="1294"/>
    </location>
</feature>
<evidence type="ECO:0000313" key="16">
    <source>
        <dbReference type="EMBL" id="VDK33787.1"/>
    </source>
</evidence>
<accession>A0A158R801</accession>
<keyword evidence="17" id="KW-1185">Reference proteome</keyword>
<dbReference type="GO" id="GO:0005524">
    <property type="term" value="F:ATP binding"/>
    <property type="evidence" value="ECO:0007669"/>
    <property type="project" value="InterPro"/>
</dbReference>
<evidence type="ECO:0000256" key="6">
    <source>
        <dbReference type="ARBA" id="ARBA00023136"/>
    </source>
</evidence>
<comment type="similarity">
    <text evidence="9">Belongs to the adenylyl cyclase class-4/guanylyl cyclase family.</text>
</comment>
<dbReference type="GO" id="GO:0004383">
    <property type="term" value="F:guanylate cyclase activity"/>
    <property type="evidence" value="ECO:0007669"/>
    <property type="project" value="UniProtKB-EC"/>
</dbReference>
<gene>
    <name evidence="16" type="ORF">TASK_LOCUS4659</name>
</gene>
<dbReference type="InterPro" id="IPR018297">
    <property type="entry name" value="A/G_cyclase_CS"/>
</dbReference>
<dbReference type="GO" id="GO:0007168">
    <property type="term" value="P:receptor guanylyl cyclase signaling pathway"/>
    <property type="evidence" value="ECO:0007669"/>
    <property type="project" value="TreeGrafter"/>
</dbReference>
<feature type="domain" description="Protein kinase" evidence="14">
    <location>
        <begin position="717"/>
        <end position="969"/>
    </location>
</feature>
<feature type="transmembrane region" description="Helical" evidence="12">
    <location>
        <begin position="385"/>
        <end position="408"/>
    </location>
</feature>
<dbReference type="Gene3D" id="1.10.510.10">
    <property type="entry name" value="Transferase(Phosphotransferase) domain 1"/>
    <property type="match status" value="1"/>
</dbReference>
<evidence type="ECO:0000256" key="5">
    <source>
        <dbReference type="ARBA" id="ARBA00022989"/>
    </source>
</evidence>
<evidence type="ECO:0000256" key="12">
    <source>
        <dbReference type="SAM" id="Phobius"/>
    </source>
</evidence>
<feature type="transmembrane region" description="Helical" evidence="12">
    <location>
        <begin position="622"/>
        <end position="642"/>
    </location>
</feature>
<dbReference type="Pfam" id="PF00069">
    <property type="entry name" value="Pkinase"/>
    <property type="match status" value="1"/>
</dbReference>
<dbReference type="PROSITE" id="PS00452">
    <property type="entry name" value="GUANYLATE_CYCLASE_1"/>
    <property type="match status" value="1"/>
</dbReference>
<keyword evidence="6 12" id="KW-0472">Membrane</keyword>
<dbReference type="GO" id="GO:0004672">
    <property type="term" value="F:protein kinase activity"/>
    <property type="evidence" value="ECO:0007669"/>
    <property type="project" value="InterPro"/>
</dbReference>
<feature type="chain" id="PRO_5043135898" description="Guanylate cyclase" evidence="13">
    <location>
        <begin position="34"/>
        <end position="1305"/>
    </location>
</feature>
<dbReference type="SUPFAM" id="SSF56112">
    <property type="entry name" value="Protein kinase-like (PK-like)"/>
    <property type="match status" value="1"/>
</dbReference>
<evidence type="ECO:0000256" key="9">
    <source>
        <dbReference type="RuleBase" id="RU000405"/>
    </source>
</evidence>
<evidence type="ECO:0000259" key="15">
    <source>
        <dbReference type="PROSITE" id="PS50125"/>
    </source>
</evidence>
<evidence type="ECO:0000259" key="14">
    <source>
        <dbReference type="PROSITE" id="PS50011"/>
    </source>
</evidence>
<feature type="region of interest" description="Disordered" evidence="11">
    <location>
        <begin position="708"/>
        <end position="735"/>
    </location>
</feature>
<dbReference type="InterPro" id="IPR011009">
    <property type="entry name" value="Kinase-like_dom_sf"/>
</dbReference>
<evidence type="ECO:0000256" key="7">
    <source>
        <dbReference type="ARBA" id="ARBA00023239"/>
    </source>
</evidence>
<dbReference type="PANTHER" id="PTHR11920">
    <property type="entry name" value="GUANYLYL CYCLASE"/>
    <property type="match status" value="1"/>
</dbReference>
<dbReference type="GO" id="GO:0035556">
    <property type="term" value="P:intracellular signal transduction"/>
    <property type="evidence" value="ECO:0007669"/>
    <property type="project" value="InterPro"/>
</dbReference>
<evidence type="ECO:0000256" key="4">
    <source>
        <dbReference type="ARBA" id="ARBA00022741"/>
    </source>
</evidence>
<evidence type="ECO:0000313" key="17">
    <source>
        <dbReference type="Proteomes" id="UP000282613"/>
    </source>
</evidence>
<dbReference type="InterPro" id="IPR050401">
    <property type="entry name" value="Cyclic_nucleotide_synthase"/>
</dbReference>
<dbReference type="SUPFAM" id="SSF55073">
    <property type="entry name" value="Nucleotide cyclase"/>
    <property type="match status" value="1"/>
</dbReference>
<dbReference type="PROSITE" id="PS50011">
    <property type="entry name" value="PROTEIN_KINASE_DOM"/>
    <property type="match status" value="1"/>
</dbReference>
<dbReference type="Proteomes" id="UP000282613">
    <property type="component" value="Unassembled WGS sequence"/>
</dbReference>